<dbReference type="Proteomes" id="UP000216013">
    <property type="component" value="Unassembled WGS sequence"/>
</dbReference>
<evidence type="ECO:0000256" key="4">
    <source>
        <dbReference type="SAM" id="Coils"/>
    </source>
</evidence>
<dbReference type="InterPro" id="IPR000551">
    <property type="entry name" value="MerR-type_HTH_dom"/>
</dbReference>
<dbReference type="RefSeq" id="WP_095227187.1">
    <property type="nucleotide sequence ID" value="NZ_NPBD01000002.1"/>
</dbReference>
<dbReference type="GO" id="GO:0003677">
    <property type="term" value="F:DNA binding"/>
    <property type="evidence" value="ECO:0007669"/>
    <property type="project" value="UniProtKB-KW"/>
</dbReference>
<sequence>MKISEVAKLLDLPISTIRYYEKMGVLPDDLILRDKNKYRVYTLDSINYLRVLKAVLDAGFSISEVKNMISINGISDNLLKDLLETKILEIEDTERELEKSKKYLQDLLTDDISCEHGFGRP</sequence>
<organism evidence="6 7">
    <name type="scientific">Terribacillus saccharophilus</name>
    <dbReference type="NCBI Taxonomy" id="361277"/>
    <lineage>
        <taxon>Bacteria</taxon>
        <taxon>Bacillati</taxon>
        <taxon>Bacillota</taxon>
        <taxon>Bacilli</taxon>
        <taxon>Bacillales</taxon>
        <taxon>Bacillaceae</taxon>
        <taxon>Terribacillus</taxon>
    </lineage>
</organism>
<keyword evidence="2" id="KW-0238">DNA-binding</keyword>
<dbReference type="AlphaFoldDB" id="A0A268ACU7"/>
<feature type="domain" description="HTH merR-type" evidence="5">
    <location>
        <begin position="1"/>
        <end position="71"/>
    </location>
</feature>
<dbReference type="Pfam" id="PF13411">
    <property type="entry name" value="MerR_1"/>
    <property type="match status" value="1"/>
</dbReference>
<dbReference type="PROSITE" id="PS50937">
    <property type="entry name" value="HTH_MERR_2"/>
    <property type="match status" value="1"/>
</dbReference>
<protein>
    <submittedName>
        <fullName evidence="6">MarR family transcriptional regulator</fullName>
    </submittedName>
</protein>
<comment type="caution">
    <text evidence="6">The sequence shown here is derived from an EMBL/GenBank/DDBJ whole genome shotgun (WGS) entry which is preliminary data.</text>
</comment>
<dbReference type="OrthoDB" id="9791488at2"/>
<dbReference type="InterPro" id="IPR009061">
    <property type="entry name" value="DNA-bd_dom_put_sf"/>
</dbReference>
<evidence type="ECO:0000313" key="7">
    <source>
        <dbReference type="Proteomes" id="UP000216013"/>
    </source>
</evidence>
<keyword evidence="4" id="KW-0175">Coiled coil</keyword>
<proteinExistence type="predicted"/>
<dbReference type="Gene3D" id="1.10.1660.10">
    <property type="match status" value="1"/>
</dbReference>
<evidence type="ECO:0000313" key="6">
    <source>
        <dbReference type="EMBL" id="PAD21942.1"/>
    </source>
</evidence>
<evidence type="ECO:0000259" key="5">
    <source>
        <dbReference type="PROSITE" id="PS50937"/>
    </source>
</evidence>
<dbReference type="GO" id="GO:0003700">
    <property type="term" value="F:DNA-binding transcription factor activity"/>
    <property type="evidence" value="ECO:0007669"/>
    <property type="project" value="InterPro"/>
</dbReference>
<reference evidence="6 7" key="1">
    <citation type="submission" date="2017-07" db="EMBL/GenBank/DDBJ databases">
        <title>Isolation and whole genome analysis of endospore-forming bacteria from heroin.</title>
        <authorList>
            <person name="Kalinowski J."/>
            <person name="Ahrens B."/>
            <person name="Al-Dilaimi A."/>
            <person name="Winkler A."/>
            <person name="Wibberg D."/>
            <person name="Schleenbecker U."/>
            <person name="Ruckert C."/>
            <person name="Wolfel R."/>
            <person name="Grass G."/>
        </authorList>
    </citation>
    <scope>NUCLEOTIDE SEQUENCE [LARGE SCALE GENOMIC DNA]</scope>
    <source>
        <strain evidence="6 7">7528</strain>
    </source>
</reference>
<evidence type="ECO:0000256" key="3">
    <source>
        <dbReference type="ARBA" id="ARBA00023163"/>
    </source>
</evidence>
<dbReference type="PANTHER" id="PTHR30204:SF94">
    <property type="entry name" value="HEAVY METAL-DEPENDENT TRANSCRIPTIONAL REGULATOR HI_0293-RELATED"/>
    <property type="match status" value="1"/>
</dbReference>
<accession>A0A268ACU7</accession>
<dbReference type="InterPro" id="IPR047057">
    <property type="entry name" value="MerR_fam"/>
</dbReference>
<evidence type="ECO:0000256" key="2">
    <source>
        <dbReference type="ARBA" id="ARBA00023125"/>
    </source>
</evidence>
<evidence type="ECO:0000256" key="1">
    <source>
        <dbReference type="ARBA" id="ARBA00023015"/>
    </source>
</evidence>
<dbReference type="SUPFAM" id="SSF46955">
    <property type="entry name" value="Putative DNA-binding domain"/>
    <property type="match status" value="1"/>
</dbReference>
<dbReference type="EMBL" id="NPBV01000003">
    <property type="protein sequence ID" value="PAD21942.1"/>
    <property type="molecule type" value="Genomic_DNA"/>
</dbReference>
<feature type="coiled-coil region" evidence="4">
    <location>
        <begin position="80"/>
        <end position="110"/>
    </location>
</feature>
<name>A0A268ACU7_9BACI</name>
<dbReference type="PANTHER" id="PTHR30204">
    <property type="entry name" value="REDOX-CYCLING DRUG-SENSING TRANSCRIPTIONAL ACTIVATOR SOXR"/>
    <property type="match status" value="1"/>
</dbReference>
<gene>
    <name evidence="6" type="ORF">CHH64_04655</name>
</gene>
<keyword evidence="3" id="KW-0804">Transcription</keyword>
<dbReference type="SMART" id="SM00422">
    <property type="entry name" value="HTH_MERR"/>
    <property type="match status" value="1"/>
</dbReference>
<keyword evidence="1" id="KW-0805">Transcription regulation</keyword>